<feature type="transmembrane region" description="Helical" evidence="9">
    <location>
        <begin position="1000"/>
        <end position="1019"/>
    </location>
</feature>
<keyword evidence="5" id="KW-0029">Amino-acid transport</keyword>
<keyword evidence="7 9" id="KW-0472">Membrane</keyword>
<feature type="transmembrane region" description="Helical" evidence="9">
    <location>
        <begin position="870"/>
        <end position="890"/>
    </location>
</feature>
<name>A0AAV0QIY0_9ROSI</name>
<dbReference type="InterPro" id="IPR029485">
    <property type="entry name" value="CAT_C"/>
</dbReference>
<feature type="transmembrane region" description="Helical" evidence="9">
    <location>
        <begin position="830"/>
        <end position="850"/>
    </location>
</feature>
<evidence type="ECO:0000256" key="2">
    <source>
        <dbReference type="ARBA" id="ARBA00008572"/>
    </source>
</evidence>
<keyword evidence="12" id="KW-1185">Reference proteome</keyword>
<feature type="compositionally biased region" description="Low complexity" evidence="8">
    <location>
        <begin position="588"/>
        <end position="598"/>
    </location>
</feature>
<dbReference type="Pfam" id="PF13520">
    <property type="entry name" value="AA_permease_2"/>
    <property type="match status" value="2"/>
</dbReference>
<evidence type="ECO:0000256" key="4">
    <source>
        <dbReference type="ARBA" id="ARBA00022692"/>
    </source>
</evidence>
<evidence type="ECO:0000259" key="10">
    <source>
        <dbReference type="Pfam" id="PF13906"/>
    </source>
</evidence>
<feature type="transmembrane region" description="Helical" evidence="9">
    <location>
        <begin position="1060"/>
        <end position="1080"/>
    </location>
</feature>
<feature type="region of interest" description="Disordered" evidence="8">
    <location>
        <begin position="583"/>
        <end position="608"/>
    </location>
</feature>
<feature type="domain" description="Cationic amino acid transporter C-terminal" evidence="10">
    <location>
        <begin position="537"/>
        <end position="568"/>
    </location>
</feature>
<reference evidence="11" key="1">
    <citation type="submission" date="2022-08" db="EMBL/GenBank/DDBJ databases">
        <authorList>
            <person name="Gutierrez-Valencia J."/>
        </authorList>
    </citation>
    <scope>NUCLEOTIDE SEQUENCE</scope>
</reference>
<dbReference type="GO" id="GO:0005313">
    <property type="term" value="F:L-glutamate transmembrane transporter activity"/>
    <property type="evidence" value="ECO:0007669"/>
    <property type="project" value="TreeGrafter"/>
</dbReference>
<evidence type="ECO:0000256" key="3">
    <source>
        <dbReference type="ARBA" id="ARBA00022448"/>
    </source>
</evidence>
<dbReference type="FunFam" id="1.20.1740.10:FF:000035">
    <property type="entry name" value="Cationic amino acid transporter 5"/>
    <property type="match status" value="2"/>
</dbReference>
<dbReference type="Proteomes" id="UP001154282">
    <property type="component" value="Unassembled WGS sequence"/>
</dbReference>
<feature type="transmembrane region" description="Helical" evidence="9">
    <location>
        <begin position="681"/>
        <end position="699"/>
    </location>
</feature>
<protein>
    <recommendedName>
        <fullName evidence="10">Cationic amino acid transporter C-terminal domain-containing protein</fullName>
    </recommendedName>
</protein>
<feature type="transmembrane region" description="Helical" evidence="9">
    <location>
        <begin position="229"/>
        <end position="245"/>
    </location>
</feature>
<evidence type="ECO:0000256" key="1">
    <source>
        <dbReference type="ARBA" id="ARBA00004141"/>
    </source>
</evidence>
<feature type="transmembrane region" description="Helical" evidence="9">
    <location>
        <begin position="174"/>
        <end position="195"/>
    </location>
</feature>
<feature type="transmembrane region" description="Helical" evidence="9">
    <location>
        <begin position="507"/>
        <end position="528"/>
    </location>
</feature>
<dbReference type="GO" id="GO:0015189">
    <property type="term" value="F:L-lysine transmembrane transporter activity"/>
    <property type="evidence" value="ECO:0007669"/>
    <property type="project" value="TreeGrafter"/>
</dbReference>
<feature type="transmembrane region" description="Helical" evidence="9">
    <location>
        <begin position="292"/>
        <end position="312"/>
    </location>
</feature>
<evidence type="ECO:0000256" key="6">
    <source>
        <dbReference type="ARBA" id="ARBA00022989"/>
    </source>
</evidence>
<feature type="transmembrane region" description="Helical" evidence="9">
    <location>
        <begin position="103"/>
        <end position="122"/>
    </location>
</feature>
<proteinExistence type="inferred from homology"/>
<accession>A0AAV0QIY0</accession>
<feature type="transmembrane region" description="Helical" evidence="9">
    <location>
        <begin position="1086"/>
        <end position="1106"/>
    </location>
</feature>
<dbReference type="GO" id="GO:0005886">
    <property type="term" value="C:plasma membrane"/>
    <property type="evidence" value="ECO:0007669"/>
    <property type="project" value="TreeGrafter"/>
</dbReference>
<feature type="transmembrane region" description="Helical" evidence="9">
    <location>
        <begin position="711"/>
        <end position="731"/>
    </location>
</feature>
<feature type="transmembrane region" description="Helical" evidence="9">
    <location>
        <begin position="752"/>
        <end position="773"/>
    </location>
</feature>
<evidence type="ECO:0000256" key="7">
    <source>
        <dbReference type="ARBA" id="ARBA00023136"/>
    </source>
</evidence>
<feature type="transmembrane region" description="Helical" evidence="9">
    <location>
        <begin position="419"/>
        <end position="438"/>
    </location>
</feature>
<dbReference type="PANTHER" id="PTHR43243:SF30">
    <property type="entry name" value="CATIONIC AMINO ACID TRANSPORTER 1-LIKE"/>
    <property type="match status" value="1"/>
</dbReference>
<keyword evidence="3" id="KW-0813">Transport</keyword>
<evidence type="ECO:0000256" key="8">
    <source>
        <dbReference type="SAM" id="MobiDB-lite"/>
    </source>
</evidence>
<feature type="transmembrane region" description="Helical" evidence="9">
    <location>
        <begin position="370"/>
        <end position="398"/>
    </location>
</feature>
<feature type="transmembrane region" description="Helical" evidence="9">
    <location>
        <begin position="1146"/>
        <end position="1166"/>
    </location>
</feature>
<evidence type="ECO:0000313" key="12">
    <source>
        <dbReference type="Proteomes" id="UP001154282"/>
    </source>
</evidence>
<feature type="transmembrane region" description="Helical" evidence="9">
    <location>
        <begin position="134"/>
        <end position="153"/>
    </location>
</feature>
<dbReference type="EMBL" id="CAMGYJ010000009">
    <property type="protein sequence ID" value="CAI0545492.1"/>
    <property type="molecule type" value="Genomic_DNA"/>
</dbReference>
<feature type="transmembrane region" description="Helical" evidence="9">
    <location>
        <begin position="252"/>
        <end position="272"/>
    </location>
</feature>
<feature type="transmembrane region" description="Helical" evidence="9">
    <location>
        <begin position="324"/>
        <end position="350"/>
    </location>
</feature>
<evidence type="ECO:0000256" key="5">
    <source>
        <dbReference type="ARBA" id="ARBA00022970"/>
    </source>
</evidence>
<comment type="subcellular location">
    <subcellularLocation>
        <location evidence="1">Membrane</location>
        <topology evidence="1">Multi-pass membrane protein</topology>
    </subcellularLocation>
</comment>
<gene>
    <name evidence="11" type="ORF">LITE_LOCUS43605</name>
</gene>
<feature type="transmembrane region" description="Helical" evidence="9">
    <location>
        <begin position="902"/>
        <end position="928"/>
    </location>
</feature>
<evidence type="ECO:0000313" key="11">
    <source>
        <dbReference type="EMBL" id="CAI0545492.1"/>
    </source>
</evidence>
<keyword evidence="6 9" id="KW-1133">Transmembrane helix</keyword>
<sequence length="1196" mass="129724">MCPIFKQPLEQLCSWMAVSINGGRVNELEAGGRAIVRKRGCTKDDFLPEESFQSWANYGRALRETPKRFVDRVLARSMDSTELHEVKARSEHEMKKTLNWWDLMWFGIGSVVGAGIFVLTGLEARDHSGPAVLLSYVVSGVSAMLSVFCYTEFAVEIPVAGGSFAYLRVELGDFMAFIAAGNILLEYVIGGAAVARSWTSYFATLCNHNPDDFRIIAHSLPDDYRHLDPIAVGVASVVCILAVLSTKGSSRFNYIASILHVAAILFIIVAGFCKADVKNFTPFAPYKARGIFDSAAVIFFAYVGFDAVSTMAEETKNPGRDIPVGLVGSMVVVVITYCLLAAVLCLMVPYTNLDADAAFSIAFETVGLNWAKYIVAAGALQGMTTCLLGSAVGQARYLTHIARTHMMPPWLAQVNSKTGTPVNATVVMLGATAVVAFFTKLRILSNLLSISTLFIFMLVALALLVRRYYVSGVTTKADQLKLIGCIVGILGGATATAMMWGLKVDGWVGYVVTVAVWFLATLGLAVAVPRAREATVWGVPLVPWLPSISIMVNVFLLGSIDKASFGRCTSQFSPQHLLINNNQNSPMSTTTATNNNGSNGDGNNGDHSVTKAKKRRCFCDKDDFLPEESFKNWGNYFNALSNTIPRLKDRLVSRSLDSLELEGVRARSENEMKRTLNWWDLIWFGMGAVMGAGIFVLTGEAARDDAGPAVVISYLISGVCAMLSVLCYSEFAVELPVAGGSYAYLRVELGDFVAYIAAGNILFEYIVAGASVARSWTSYFATLCNGEPNGFRIYVGSLATDYNYLDPIAVAVSFVVCVAASWSTKGSSRFNFVTTIIHLVVLIFILAAGFTKADPKNVSNFAPFGIRGVMKASAMLFFAYVGFDGVATLGEEVKNPGRDIPLGLVGSMTVVITVYCLLAACLTMMQPYYEIDTDAAFSVAFKAVGMDWAKYIVAIGALKGMTTVLLANIIAQSRYFTHISRTHMAPPILAYINEKTGTPLVATVVMTVANSVVACFTSLDVLSSLLSIATLFIFSLVALGLLVRRYYVAGETTDSDKRKMVFFLVVIVGSSCGGSAYWAIGRGGWIGYAIAAPIWFLATLGMQVFVKQARKPKFWGVPFLPWLPSASIAMNVFVMGSIDAASFARFAIWSAVLLVYYIFVALHASYDAAKEIERETHATVRIEEGQLQQPTDTILD</sequence>
<dbReference type="AlphaFoldDB" id="A0AAV0QIY0"/>
<dbReference type="PANTHER" id="PTHR43243">
    <property type="entry name" value="INNER MEMBRANE TRANSPORTER YGJI-RELATED"/>
    <property type="match status" value="1"/>
</dbReference>
<dbReference type="InterPro" id="IPR002293">
    <property type="entry name" value="AA/rel_permease1"/>
</dbReference>
<feature type="domain" description="Cationic amino acid transporter C-terminal" evidence="10">
    <location>
        <begin position="1115"/>
        <end position="1165"/>
    </location>
</feature>
<keyword evidence="4 9" id="KW-0812">Transmembrane</keyword>
<evidence type="ECO:0000256" key="9">
    <source>
        <dbReference type="SAM" id="Phobius"/>
    </source>
</evidence>
<feature type="transmembrane region" description="Helical" evidence="9">
    <location>
        <begin position="1113"/>
        <end position="1134"/>
    </location>
</feature>
<organism evidence="11 12">
    <name type="scientific">Linum tenue</name>
    <dbReference type="NCBI Taxonomy" id="586396"/>
    <lineage>
        <taxon>Eukaryota</taxon>
        <taxon>Viridiplantae</taxon>
        <taxon>Streptophyta</taxon>
        <taxon>Embryophyta</taxon>
        <taxon>Tracheophyta</taxon>
        <taxon>Spermatophyta</taxon>
        <taxon>Magnoliopsida</taxon>
        <taxon>eudicotyledons</taxon>
        <taxon>Gunneridae</taxon>
        <taxon>Pentapetalae</taxon>
        <taxon>rosids</taxon>
        <taxon>fabids</taxon>
        <taxon>Malpighiales</taxon>
        <taxon>Linaceae</taxon>
        <taxon>Linum</taxon>
    </lineage>
</organism>
<dbReference type="Gene3D" id="1.20.1740.10">
    <property type="entry name" value="Amino acid/polyamine transporter I"/>
    <property type="match status" value="2"/>
</dbReference>
<feature type="transmembrane region" description="Helical" evidence="9">
    <location>
        <begin position="948"/>
        <end position="971"/>
    </location>
</feature>
<comment type="similarity">
    <text evidence="2">Belongs to the amino acid-polyamine-organocation (APC) superfamily. Cationic amino acid transporter (CAT) (TC 2.A.3.3) family.</text>
</comment>
<dbReference type="Pfam" id="PF13906">
    <property type="entry name" value="AA_permease_C"/>
    <property type="match status" value="2"/>
</dbReference>
<feature type="transmembrane region" description="Helical" evidence="9">
    <location>
        <begin position="450"/>
        <end position="470"/>
    </location>
</feature>
<feature type="transmembrane region" description="Helical" evidence="9">
    <location>
        <begin position="1025"/>
        <end position="1048"/>
    </location>
</feature>
<comment type="caution">
    <text evidence="11">The sequence shown here is derived from an EMBL/GenBank/DDBJ whole genome shotgun (WGS) entry which is preliminary data.</text>
</comment>
<feature type="transmembrane region" description="Helical" evidence="9">
    <location>
        <begin position="482"/>
        <end position="501"/>
    </location>
</feature>